<dbReference type="Gene3D" id="3.30.70.270">
    <property type="match status" value="1"/>
</dbReference>
<dbReference type="CDD" id="cd01949">
    <property type="entry name" value="GGDEF"/>
    <property type="match status" value="1"/>
</dbReference>
<dbReference type="Pfam" id="PF13377">
    <property type="entry name" value="Peripla_BP_3"/>
    <property type="match status" value="1"/>
</dbReference>
<gene>
    <name evidence="5" type="ORF">WKV44_07780</name>
</gene>
<dbReference type="PANTHER" id="PTHR30146:SF24">
    <property type="entry name" value="XYLOSE OPERON REGULATORY PROTEIN"/>
    <property type="match status" value="1"/>
</dbReference>
<evidence type="ECO:0000256" key="2">
    <source>
        <dbReference type="ARBA" id="ARBA00023125"/>
    </source>
</evidence>
<reference evidence="5 6" key="1">
    <citation type="submission" date="2024-03" db="EMBL/GenBank/DDBJ databases">
        <title>Ignisphaera cupida sp. nov., a hyperthermophilic hydrolytic archaeon from a hot spring of Kamchatka, and proposal of Ignisphaeraceae fam. nov.</title>
        <authorList>
            <person name="Podosokorskaya O.A."/>
            <person name="Elcheninov A.G."/>
            <person name="Maltseva A.I."/>
            <person name="Zayulina K.S."/>
            <person name="Novikov A."/>
            <person name="Merkel A.Y."/>
        </authorList>
    </citation>
    <scope>NUCLEOTIDE SEQUENCE [LARGE SCALE GENOMIC DNA]</scope>
    <source>
        <strain evidence="5 6">38H-sp</strain>
    </source>
</reference>
<dbReference type="Proteomes" id="UP001466331">
    <property type="component" value="Unassembled WGS sequence"/>
</dbReference>
<dbReference type="EMBL" id="JBCHKQ010000003">
    <property type="protein sequence ID" value="MEM5948442.1"/>
    <property type="molecule type" value="Genomic_DNA"/>
</dbReference>
<dbReference type="InterPro" id="IPR000160">
    <property type="entry name" value="GGDEF_dom"/>
</dbReference>
<accession>A0ABU9UCP3</accession>
<dbReference type="PROSITE" id="PS50887">
    <property type="entry name" value="GGDEF"/>
    <property type="match status" value="1"/>
</dbReference>
<keyword evidence="6" id="KW-1185">Reference proteome</keyword>
<evidence type="ECO:0000259" key="4">
    <source>
        <dbReference type="PROSITE" id="PS50887"/>
    </source>
</evidence>
<keyword evidence="2" id="KW-0238">DNA-binding</keyword>
<dbReference type="InterPro" id="IPR043128">
    <property type="entry name" value="Rev_trsase/Diguanyl_cyclase"/>
</dbReference>
<evidence type="ECO:0000256" key="3">
    <source>
        <dbReference type="ARBA" id="ARBA00023163"/>
    </source>
</evidence>
<dbReference type="SMART" id="SM00267">
    <property type="entry name" value="GGDEF"/>
    <property type="match status" value="1"/>
</dbReference>
<comment type="caution">
    <text evidence="5">The sequence shown here is derived from an EMBL/GenBank/DDBJ whole genome shotgun (WGS) entry which is preliminary data.</text>
</comment>
<dbReference type="InterPro" id="IPR046335">
    <property type="entry name" value="LacI/GalR-like_sensor"/>
</dbReference>
<dbReference type="InterPro" id="IPR029787">
    <property type="entry name" value="Nucleotide_cyclase"/>
</dbReference>
<dbReference type="RefSeq" id="WP_420069888.1">
    <property type="nucleotide sequence ID" value="NZ_JBCHKQ010000003.1"/>
</dbReference>
<organism evidence="5 6">
    <name type="scientific">Rarispira pelagica</name>
    <dbReference type="NCBI Taxonomy" id="3141764"/>
    <lineage>
        <taxon>Bacteria</taxon>
        <taxon>Pseudomonadati</taxon>
        <taxon>Spirochaetota</taxon>
        <taxon>Spirochaetia</taxon>
        <taxon>Winmispirales</taxon>
        <taxon>Winmispiraceae</taxon>
        <taxon>Rarispira</taxon>
    </lineage>
</organism>
<dbReference type="CDD" id="cd06267">
    <property type="entry name" value="PBP1_LacI_sugar_binding-like"/>
    <property type="match status" value="1"/>
</dbReference>
<dbReference type="NCBIfam" id="TIGR00254">
    <property type="entry name" value="GGDEF"/>
    <property type="match status" value="1"/>
</dbReference>
<keyword evidence="1" id="KW-0805">Transcription regulation</keyword>
<feature type="domain" description="GGDEF" evidence="4">
    <location>
        <begin position="607"/>
        <end position="740"/>
    </location>
</feature>
<evidence type="ECO:0000313" key="6">
    <source>
        <dbReference type="Proteomes" id="UP001466331"/>
    </source>
</evidence>
<sequence length="743" mass="85367">MKKRLTIAVFIPQLHYYYQNHIWRNACKAAEKKDVNLLFFITNEIKPNYSYAYMYNSLFPLVNSPNIDGILLGASMGTFISEEDLSEFIKSISGKPIATFSFSYEPYPAALVDGKAGIRQAVEHLIYEHNVREIAFVCGPDTNPEARERYQAYWETIEKAGLKPRKELVLQGTFLRQSGYQASVELLERRKLKPEAIICANDEMAFGVMDFLYEKDIKVPEDIKIIGFDNLEESRYVYPSLSTVAQPFEALMDAALDKLVNFIRGEEQERVSVFPTRFIPRESCGCGEDKELERYIGDSNWITGDEISIIKPLSSHSPEELYAYKKELKEALIAAKQKENAGKYMTDFLTEYMKFLFSREINPLPFLVATFSVLNDMLRNSLLSTKEYDFFLFIVRFVFSDFYRKLSNKNNLMIRTERVSLGFFVHDIAASLDFSELRSVLAKGLIEFSISDCFIALYNGPVQWDGNLKWTLPDTATVIFDYHRGQIVAQDRLINREEYIPSHFFDNVRSSGAIFPIVYRDQCFGYIVFSPLPRDEILLDSIHKNISSAIKACLLIKEVNEGKERIIEANKKLEELSITDEQTGVYNRRGFFSVSDHLIASAKRRKKQVVVFFFDLNWLKDINDTFGHAEGDYAIRIVSDTLKKTFRATDIIGRFGGDEFVVLSVDCEVFEASAIAKRVDSKLEEFNRNSGKPYILSVSYGTASMLVNKAFDLEELIDKADMELYAYKKAFKEKYQSCLKSAY</sequence>
<evidence type="ECO:0000256" key="1">
    <source>
        <dbReference type="ARBA" id="ARBA00023015"/>
    </source>
</evidence>
<evidence type="ECO:0000313" key="5">
    <source>
        <dbReference type="EMBL" id="MEM5948442.1"/>
    </source>
</evidence>
<proteinExistence type="predicted"/>
<dbReference type="Pfam" id="PF00990">
    <property type="entry name" value="GGDEF"/>
    <property type="match status" value="1"/>
</dbReference>
<protein>
    <submittedName>
        <fullName evidence="5">GGDEF domain-containing protein</fullName>
    </submittedName>
</protein>
<name>A0ABU9UCP3_9SPIR</name>
<keyword evidence="3" id="KW-0804">Transcription</keyword>
<dbReference type="PANTHER" id="PTHR30146">
    <property type="entry name" value="LACI-RELATED TRANSCRIPTIONAL REPRESSOR"/>
    <property type="match status" value="1"/>
</dbReference>
<dbReference type="InterPro" id="IPR028082">
    <property type="entry name" value="Peripla_BP_I"/>
</dbReference>
<dbReference type="SUPFAM" id="SSF53822">
    <property type="entry name" value="Periplasmic binding protein-like I"/>
    <property type="match status" value="1"/>
</dbReference>
<dbReference type="Gene3D" id="3.40.50.2300">
    <property type="match status" value="2"/>
</dbReference>
<dbReference type="SUPFAM" id="SSF55073">
    <property type="entry name" value="Nucleotide cyclase"/>
    <property type="match status" value="1"/>
</dbReference>